<comment type="caution">
    <text evidence="3">The sequence shown here is derived from an EMBL/GenBank/DDBJ whole genome shotgun (WGS) entry which is preliminary data.</text>
</comment>
<dbReference type="EMBL" id="JBFSEQ010000112">
    <property type="protein sequence ID" value="KAL2761303.1"/>
    <property type="molecule type" value="Genomic_DNA"/>
</dbReference>
<evidence type="ECO:0000313" key="4">
    <source>
        <dbReference type="Proteomes" id="UP001610411"/>
    </source>
</evidence>
<organism evidence="3 4">
    <name type="scientific">Daubentonia madagascariensis</name>
    <name type="common">Aye-aye</name>
    <name type="synonym">Sciurus madagascariensis</name>
    <dbReference type="NCBI Taxonomy" id="31869"/>
    <lineage>
        <taxon>Eukaryota</taxon>
        <taxon>Metazoa</taxon>
        <taxon>Chordata</taxon>
        <taxon>Craniata</taxon>
        <taxon>Vertebrata</taxon>
        <taxon>Euteleostomi</taxon>
        <taxon>Mammalia</taxon>
        <taxon>Eutheria</taxon>
        <taxon>Euarchontoglires</taxon>
        <taxon>Primates</taxon>
        <taxon>Strepsirrhini</taxon>
        <taxon>Chiromyiformes</taxon>
        <taxon>Daubentoniidae</taxon>
        <taxon>Daubentonia</taxon>
    </lineage>
</organism>
<dbReference type="InterPro" id="IPR021885">
    <property type="entry name" value="DUF3496"/>
</dbReference>
<dbReference type="Proteomes" id="UP001610411">
    <property type="component" value="Unassembled WGS sequence"/>
</dbReference>
<evidence type="ECO:0000313" key="3">
    <source>
        <dbReference type="EMBL" id="KAL2761303.1"/>
    </source>
</evidence>
<dbReference type="Pfam" id="PF12001">
    <property type="entry name" value="DUF3496"/>
    <property type="match status" value="1"/>
</dbReference>
<keyword evidence="4" id="KW-1185">Reference proteome</keyword>
<evidence type="ECO:0000256" key="1">
    <source>
        <dbReference type="SAM" id="MobiDB-lite"/>
    </source>
</evidence>
<proteinExistence type="predicted"/>
<evidence type="ECO:0000259" key="2">
    <source>
        <dbReference type="Pfam" id="PF12001"/>
    </source>
</evidence>
<feature type="region of interest" description="Disordered" evidence="1">
    <location>
        <begin position="56"/>
        <end position="76"/>
    </location>
</feature>
<name>A0ABD2D376_DAUMA</name>
<dbReference type="AlphaFoldDB" id="A0ABD2D376"/>
<feature type="domain" description="DUF3496" evidence="2">
    <location>
        <begin position="2"/>
        <end position="55"/>
    </location>
</feature>
<protein>
    <submittedName>
        <fullName evidence="3">Ankyrin repeat domain-containing protein 18B-like</fullName>
    </submittedName>
</protein>
<feature type="non-terminal residue" evidence="3">
    <location>
        <position position="76"/>
    </location>
</feature>
<feature type="non-terminal residue" evidence="3">
    <location>
        <position position="1"/>
    </location>
</feature>
<reference evidence="3 4" key="1">
    <citation type="journal article" date="2024" name="G3 (Bethesda)">
        <title>A hybrid genome assembly of the endangered aye-aye (Daubentonia madagascariensis).</title>
        <authorList>
            <person name="Versoza C.J."/>
            <person name="Pfeifer S.P."/>
        </authorList>
    </citation>
    <scope>NUCLEOTIDE SEQUENCE [LARGE SCALE GENOMIC DNA]</scope>
    <source>
        <strain evidence="3">6821</strain>
    </source>
</reference>
<gene>
    <name evidence="3" type="ORF">WCI35_032658</name>
</gene>
<accession>A0ABD2D376</accession>
<feature type="compositionally biased region" description="Low complexity" evidence="1">
    <location>
        <begin position="59"/>
        <end position="69"/>
    </location>
</feature>
<sequence length="76" mass="8425">VHETLAEVRTELLGEKEKNRSLCATLTTRPIPESSGVENLNTSLVLNRELTPRENCVISTSSPETSSHSLENYLTK</sequence>